<evidence type="ECO:0000313" key="1">
    <source>
        <dbReference type="EMBL" id="SYV92338.1"/>
    </source>
</evidence>
<proteinExistence type="predicted"/>
<evidence type="ECO:0000313" key="2">
    <source>
        <dbReference type="Proteomes" id="UP000259328"/>
    </source>
</evidence>
<dbReference type="SUPFAM" id="SSF51366">
    <property type="entry name" value="Ribulose-phoshate binding barrel"/>
    <property type="match status" value="1"/>
</dbReference>
<name>A0A3B0P5D6_MYCSY</name>
<dbReference type="EC" id="4.1.1.85" evidence="1"/>
<dbReference type="Proteomes" id="UP000259328">
    <property type="component" value="Chromosome"/>
</dbReference>
<protein>
    <submittedName>
        <fullName evidence="1">Probable 3-keto-L-gulonate-6-phosphate decarboxylase</fullName>
        <ecNumber evidence="1">4.1.1.85</ecNumber>
    </submittedName>
</protein>
<reference evidence="2" key="1">
    <citation type="submission" date="2018-06" db="EMBL/GenBank/DDBJ databases">
        <authorList>
            <consortium name="Pathogen Informatics"/>
        </authorList>
    </citation>
    <scope>NUCLEOTIDE SEQUENCE [LARGE SCALE GENOMIC DNA]</scope>
    <source>
        <strain evidence="2">NCTC10124</strain>
    </source>
</reference>
<accession>A0A3B0P5D6</accession>
<dbReference type="Gene3D" id="3.20.20.70">
    <property type="entry name" value="Aldolase class I"/>
    <property type="match status" value="1"/>
</dbReference>
<dbReference type="EMBL" id="LS991953">
    <property type="protein sequence ID" value="SYV92338.1"/>
    <property type="molecule type" value="Genomic_DNA"/>
</dbReference>
<dbReference type="AlphaFoldDB" id="A0A3B0P5D6"/>
<sequence>MGFKVTVTGGVTKEDIKLFKGIPIYIFIAGRTIYGAENPELAAKELKDEINKYW</sequence>
<keyword evidence="1" id="KW-0456">Lyase</keyword>
<feature type="non-terminal residue" evidence="1">
    <location>
        <position position="54"/>
    </location>
</feature>
<dbReference type="InterPro" id="IPR011060">
    <property type="entry name" value="RibuloseP-bd_barrel"/>
</dbReference>
<organism evidence="1 2">
    <name type="scientific">Mycoplasmopsis synoviae</name>
    <name type="common">Mycoplasma synoviae</name>
    <dbReference type="NCBI Taxonomy" id="2109"/>
    <lineage>
        <taxon>Bacteria</taxon>
        <taxon>Bacillati</taxon>
        <taxon>Mycoplasmatota</taxon>
        <taxon>Mycoplasmoidales</taxon>
        <taxon>Metamycoplasmataceae</taxon>
        <taxon>Mycoplasmopsis</taxon>
    </lineage>
</organism>
<dbReference type="GO" id="GO:0033982">
    <property type="term" value="F:3-dehydro-L-gulonate-6-phosphate decarboxylase activity"/>
    <property type="evidence" value="ECO:0007669"/>
    <property type="project" value="UniProtKB-EC"/>
</dbReference>
<gene>
    <name evidence="1" type="primary">ulaD_2</name>
    <name evidence="1" type="ORF">NCTC10124_00055</name>
</gene>
<dbReference type="InterPro" id="IPR013785">
    <property type="entry name" value="Aldolase_TIM"/>
</dbReference>